<dbReference type="PANTHER" id="PTHR34069:SF2">
    <property type="entry name" value="BETA-KETOACYL-[ACYL-CARRIER-PROTEIN] SYNTHASE III"/>
    <property type="match status" value="1"/>
</dbReference>
<evidence type="ECO:0000313" key="6">
    <source>
        <dbReference type="Proteomes" id="UP000290057"/>
    </source>
</evidence>
<keyword evidence="1" id="KW-0808">Transferase</keyword>
<dbReference type="InterPro" id="IPR013751">
    <property type="entry name" value="ACP_syn_III_N"/>
</dbReference>
<dbReference type="AlphaFoldDB" id="A0A3T1CI16"/>
<keyword evidence="6" id="KW-1185">Reference proteome</keyword>
<organism evidence="5 6">
    <name type="scientific">Qipengyuania flava</name>
    <dbReference type="NCBI Taxonomy" id="192812"/>
    <lineage>
        <taxon>Bacteria</taxon>
        <taxon>Pseudomonadati</taxon>
        <taxon>Pseudomonadota</taxon>
        <taxon>Alphaproteobacteria</taxon>
        <taxon>Sphingomonadales</taxon>
        <taxon>Erythrobacteraceae</taxon>
        <taxon>Qipengyuania</taxon>
    </lineage>
</organism>
<dbReference type="RefSeq" id="WP_130586350.1">
    <property type="nucleotide sequence ID" value="NZ_AP019389.1"/>
</dbReference>
<dbReference type="InterPro" id="IPR016039">
    <property type="entry name" value="Thiolase-like"/>
</dbReference>
<feature type="domain" description="Beta-ketoacyl-[acyl-carrier-protein] synthase III N-terminal" evidence="4">
    <location>
        <begin position="157"/>
        <end position="236"/>
    </location>
</feature>
<accession>A0A3T1CI16</accession>
<protein>
    <submittedName>
        <fullName evidence="5">Beta-ketoacyl-ACP synthase III</fullName>
    </submittedName>
</protein>
<dbReference type="NCBIfam" id="NF005703">
    <property type="entry name" value="PRK07515.1"/>
    <property type="match status" value="1"/>
</dbReference>
<dbReference type="GO" id="GO:0006633">
    <property type="term" value="P:fatty acid biosynthetic process"/>
    <property type="evidence" value="ECO:0007669"/>
    <property type="project" value="InterPro"/>
</dbReference>
<dbReference type="CDD" id="cd00830">
    <property type="entry name" value="KAS_III"/>
    <property type="match status" value="1"/>
</dbReference>
<name>A0A3T1CI16_9SPHN</name>
<evidence type="ECO:0000259" key="3">
    <source>
        <dbReference type="Pfam" id="PF08541"/>
    </source>
</evidence>
<dbReference type="Pfam" id="PF08541">
    <property type="entry name" value="ACP_syn_III_C"/>
    <property type="match status" value="1"/>
</dbReference>
<evidence type="ECO:0000259" key="4">
    <source>
        <dbReference type="Pfam" id="PF08545"/>
    </source>
</evidence>
<dbReference type="Gene3D" id="3.40.47.10">
    <property type="match status" value="2"/>
</dbReference>
<evidence type="ECO:0000256" key="1">
    <source>
        <dbReference type="ARBA" id="ARBA00022679"/>
    </source>
</evidence>
<feature type="domain" description="Beta-ketoacyl-[acyl-carrier-protein] synthase III C-terminal" evidence="3">
    <location>
        <begin position="290"/>
        <end position="377"/>
    </location>
</feature>
<dbReference type="GO" id="GO:0044550">
    <property type="term" value="P:secondary metabolite biosynthetic process"/>
    <property type="evidence" value="ECO:0007669"/>
    <property type="project" value="TreeGrafter"/>
</dbReference>
<dbReference type="EMBL" id="AP019389">
    <property type="protein sequence ID" value="BBI20518.1"/>
    <property type="molecule type" value="Genomic_DNA"/>
</dbReference>
<dbReference type="GO" id="GO:0004315">
    <property type="term" value="F:3-oxoacyl-[acyl-carrier-protein] synthase activity"/>
    <property type="evidence" value="ECO:0007669"/>
    <property type="project" value="InterPro"/>
</dbReference>
<dbReference type="Proteomes" id="UP000290057">
    <property type="component" value="Chromosome"/>
</dbReference>
<dbReference type="InterPro" id="IPR013747">
    <property type="entry name" value="ACP_syn_III_C"/>
</dbReference>
<reference evidence="5 6" key="1">
    <citation type="submission" date="2019-01" db="EMBL/GenBank/DDBJ databases">
        <title>Complete genome sequence of Erythrobacter flavus KJ5.</title>
        <authorList>
            <person name="Kanesaki Y."/>
            <person name="Brotosudarmo T."/>
            <person name="Moriuchi R."/>
            <person name="Awai K."/>
        </authorList>
    </citation>
    <scope>NUCLEOTIDE SEQUENCE [LARGE SCALE GENOMIC DNA]</scope>
    <source>
        <strain evidence="5 6">KJ5</strain>
    </source>
</reference>
<proteinExistence type="predicted"/>
<sequence length="380" mass="41054">MSHNKTLAGRPVISSTGLFTPAETITNEELVDSFNRYVERFNAENADAIAAGDTAALQPSSVEFIEKASGIKARHVMAKEPILDPGTMEPRLPERSNEELSFMAEIGVKAARQALEQAGRDVADVDAVLCAASNMERPYPAMAIEIQQELGIEGFAFDMNVACSSATFGIQTAADYIRSGNAKSVLVVSPEITSGHLNWRDRDSHFIFGDVATAVLVEDAGIAPGTHWDILGTRLKTVFSNNIRNNFGFLNRASPEGEGKADKLFVQEGRKVFKEVVPMVAEMIVTEAERLDIDPQALRRLWLHQANAGMNRLIAQKVLGHEASADESPTVLDTYANTSSAGSIIAFHKHNRDLSDGDTGLICSFGAGYSAGAVFVRKVA</sequence>
<evidence type="ECO:0000256" key="2">
    <source>
        <dbReference type="ARBA" id="ARBA00023315"/>
    </source>
</evidence>
<evidence type="ECO:0000313" key="5">
    <source>
        <dbReference type="EMBL" id="BBI20518.1"/>
    </source>
</evidence>
<dbReference type="PANTHER" id="PTHR34069">
    <property type="entry name" value="3-OXOACYL-[ACYL-CARRIER-PROTEIN] SYNTHASE 3"/>
    <property type="match status" value="1"/>
</dbReference>
<keyword evidence="2" id="KW-0012">Acyltransferase</keyword>
<gene>
    <name evidence="5" type="ORF">EKJ_13650</name>
</gene>
<dbReference type="SUPFAM" id="SSF53901">
    <property type="entry name" value="Thiolase-like"/>
    <property type="match status" value="1"/>
</dbReference>
<dbReference type="Pfam" id="PF08545">
    <property type="entry name" value="ACP_syn_III"/>
    <property type="match status" value="1"/>
</dbReference>